<gene>
    <name evidence="9" type="ORF">SAMN05443575_3072</name>
</gene>
<evidence type="ECO:0000313" key="10">
    <source>
        <dbReference type="Proteomes" id="UP000186132"/>
    </source>
</evidence>
<keyword evidence="4" id="KW-0547">Nucleotide-binding</keyword>
<dbReference type="InterPro" id="IPR008271">
    <property type="entry name" value="Ser/Thr_kinase_AS"/>
</dbReference>
<feature type="region of interest" description="Disordered" evidence="7">
    <location>
        <begin position="330"/>
        <end position="494"/>
    </location>
</feature>
<protein>
    <recommendedName>
        <fullName evidence="1">non-specific serine/threonine protein kinase</fullName>
        <ecNumber evidence="1">2.7.11.1</ecNumber>
    </recommendedName>
</protein>
<dbReference type="OrthoDB" id="136365at2"/>
<feature type="compositionally biased region" description="Pro residues" evidence="7">
    <location>
        <begin position="356"/>
        <end position="444"/>
    </location>
</feature>
<evidence type="ECO:0000256" key="1">
    <source>
        <dbReference type="ARBA" id="ARBA00012513"/>
    </source>
</evidence>
<dbReference type="RefSeq" id="WP_143168201.1">
    <property type="nucleotide sequence ID" value="NZ_FQVU01000004.1"/>
</dbReference>
<evidence type="ECO:0000256" key="6">
    <source>
        <dbReference type="ARBA" id="ARBA00022840"/>
    </source>
</evidence>
<dbReference type="InterPro" id="IPR000719">
    <property type="entry name" value="Prot_kinase_dom"/>
</dbReference>
<keyword evidence="5 9" id="KW-0418">Kinase</keyword>
<dbReference type="SUPFAM" id="SSF56112">
    <property type="entry name" value="Protein kinase-like (PK-like)"/>
    <property type="match status" value="1"/>
</dbReference>
<evidence type="ECO:0000313" key="9">
    <source>
        <dbReference type="EMBL" id="SHH00692.1"/>
    </source>
</evidence>
<keyword evidence="6" id="KW-0067">ATP-binding</keyword>
<keyword evidence="10" id="KW-1185">Reference proteome</keyword>
<dbReference type="PANTHER" id="PTHR43289">
    <property type="entry name" value="MITOGEN-ACTIVATED PROTEIN KINASE KINASE KINASE 20-RELATED"/>
    <property type="match status" value="1"/>
</dbReference>
<dbReference type="SMART" id="SM00220">
    <property type="entry name" value="S_TKc"/>
    <property type="match status" value="1"/>
</dbReference>
<dbReference type="Gene3D" id="1.10.510.10">
    <property type="entry name" value="Transferase(Phosphotransferase) domain 1"/>
    <property type="match status" value="1"/>
</dbReference>
<dbReference type="Pfam" id="PF00069">
    <property type="entry name" value="Pkinase"/>
    <property type="match status" value="1"/>
</dbReference>
<evidence type="ECO:0000256" key="3">
    <source>
        <dbReference type="ARBA" id="ARBA00022679"/>
    </source>
</evidence>
<accession>A0A1M5PG07</accession>
<evidence type="ECO:0000256" key="4">
    <source>
        <dbReference type="ARBA" id="ARBA00022741"/>
    </source>
</evidence>
<evidence type="ECO:0000256" key="5">
    <source>
        <dbReference type="ARBA" id="ARBA00022777"/>
    </source>
</evidence>
<sequence length="651" mass="68216">MARTRRSQAAHHDLFPGFADVTEVGAGAIATVYSARETATDRQVALKLLAVRDASPQTLETFEREAAVLGALSAHPNIVTLLRTMRTPDNRPVLVLELCDGSVGDRHRPGYGLPVRDVVALGGKIAGALETAHRAGVLHRDVKPQNILVTRFGEPALADFGVARLQSSTQLTNGLFDFTTLHVAPELLEGGPAGPATDVYELASTMYQLVAGWSAFRAFEGEAPASVILRILRDPVRPLAENRAPTALSDLLIRAMAKRPEQRPASAAEFASALTEVEAAYGWPRTVAVVGAAADPADARSFASLPDGLPPQPAPVVPVSTADWSAPTLTQHAGDAAPEPTPPPAEVTVRRSTLPGVPPAAPPPGVPPVVPPPGEPPAVPTPEPVVPTPEPVVPTPEPVVPTPEPVVPTPEPVVPTPEPVVPTPTPEPPPVEPTPEPTPEPGPPSAAHSPGVPAAEQTVRRSALAAPATARHAAPPTDEPSTRQPAAEETVSRSSLRHLAVAPAPTPGTQETVFRSSLDGSRAFPPPAATPPPVATPLPVAAATHPDLALDPAALRRRVTIRAGSASLQVDEQRLVLRSWLRRSEIAWADVTGFETRHEGVGAQGSGGHLVALTRTGPVELPATRRSMADLRYMQALLEAYRQRAQSGVRL</sequence>
<dbReference type="PROSITE" id="PS00108">
    <property type="entry name" value="PROTEIN_KINASE_ST"/>
    <property type="match status" value="1"/>
</dbReference>
<dbReference type="InterPro" id="IPR019692">
    <property type="entry name" value="CFP-6_PH"/>
</dbReference>
<dbReference type="EC" id="2.7.11.1" evidence="1"/>
<evidence type="ECO:0000259" key="8">
    <source>
        <dbReference type="PROSITE" id="PS50011"/>
    </source>
</evidence>
<dbReference type="GO" id="GO:0005524">
    <property type="term" value="F:ATP binding"/>
    <property type="evidence" value="ECO:0007669"/>
    <property type="project" value="UniProtKB-KW"/>
</dbReference>
<dbReference type="STRING" id="1206085.SAMN05443575_3072"/>
<proteinExistence type="predicted"/>
<dbReference type="PROSITE" id="PS50011">
    <property type="entry name" value="PROTEIN_KINASE_DOM"/>
    <property type="match status" value="1"/>
</dbReference>
<dbReference type="Pfam" id="PF10756">
    <property type="entry name" value="bPH_6"/>
    <property type="match status" value="1"/>
</dbReference>
<dbReference type="GO" id="GO:0004674">
    <property type="term" value="F:protein serine/threonine kinase activity"/>
    <property type="evidence" value="ECO:0007669"/>
    <property type="project" value="UniProtKB-KW"/>
</dbReference>
<dbReference type="AlphaFoldDB" id="A0A1M5PG07"/>
<dbReference type="PANTHER" id="PTHR43289:SF6">
    <property type="entry name" value="SERINE_THREONINE-PROTEIN KINASE NEKL-3"/>
    <property type="match status" value="1"/>
</dbReference>
<dbReference type="PRINTS" id="PR01217">
    <property type="entry name" value="PRICHEXTENSN"/>
</dbReference>
<name>A0A1M5PG07_9ACTN</name>
<dbReference type="CDD" id="cd14014">
    <property type="entry name" value="STKc_PknB_like"/>
    <property type="match status" value="1"/>
</dbReference>
<feature type="region of interest" description="Disordered" evidence="7">
    <location>
        <begin position="518"/>
        <end position="539"/>
    </location>
</feature>
<evidence type="ECO:0000256" key="7">
    <source>
        <dbReference type="SAM" id="MobiDB-lite"/>
    </source>
</evidence>
<feature type="compositionally biased region" description="Pro residues" evidence="7">
    <location>
        <begin position="524"/>
        <end position="536"/>
    </location>
</feature>
<dbReference type="Gene3D" id="3.30.200.20">
    <property type="entry name" value="Phosphorylase Kinase, domain 1"/>
    <property type="match status" value="1"/>
</dbReference>
<keyword evidence="2 9" id="KW-0723">Serine/threonine-protein kinase</keyword>
<reference evidence="9 10" key="1">
    <citation type="submission" date="2016-11" db="EMBL/GenBank/DDBJ databases">
        <authorList>
            <person name="Jaros S."/>
            <person name="Januszkiewicz K."/>
            <person name="Wedrychowicz H."/>
        </authorList>
    </citation>
    <scope>NUCLEOTIDE SEQUENCE [LARGE SCALE GENOMIC DNA]</scope>
    <source>
        <strain evidence="9 10">DSM 45627</strain>
    </source>
</reference>
<evidence type="ECO:0000256" key="2">
    <source>
        <dbReference type="ARBA" id="ARBA00022527"/>
    </source>
</evidence>
<dbReference type="EMBL" id="FQVU01000004">
    <property type="protein sequence ID" value="SHH00692.1"/>
    <property type="molecule type" value="Genomic_DNA"/>
</dbReference>
<feature type="domain" description="Protein kinase" evidence="8">
    <location>
        <begin position="18"/>
        <end position="275"/>
    </location>
</feature>
<keyword evidence="3" id="KW-0808">Transferase</keyword>
<organism evidence="9 10">
    <name type="scientific">Jatrophihabitans endophyticus</name>
    <dbReference type="NCBI Taxonomy" id="1206085"/>
    <lineage>
        <taxon>Bacteria</taxon>
        <taxon>Bacillati</taxon>
        <taxon>Actinomycetota</taxon>
        <taxon>Actinomycetes</taxon>
        <taxon>Jatrophihabitantales</taxon>
        <taxon>Jatrophihabitantaceae</taxon>
        <taxon>Jatrophihabitans</taxon>
    </lineage>
</organism>
<dbReference type="Proteomes" id="UP000186132">
    <property type="component" value="Unassembled WGS sequence"/>
</dbReference>
<dbReference type="InterPro" id="IPR011009">
    <property type="entry name" value="Kinase-like_dom_sf"/>
</dbReference>
<feature type="compositionally biased region" description="Low complexity" evidence="7">
    <location>
        <begin position="460"/>
        <end position="476"/>
    </location>
</feature>